<dbReference type="EMBL" id="CAJOBP010000922">
    <property type="protein sequence ID" value="CAF4235561.1"/>
    <property type="molecule type" value="Genomic_DNA"/>
</dbReference>
<dbReference type="InterPro" id="IPR032675">
    <property type="entry name" value="LRR_dom_sf"/>
</dbReference>
<proteinExistence type="predicted"/>
<dbReference type="InterPro" id="IPR001810">
    <property type="entry name" value="F-box_dom"/>
</dbReference>
<dbReference type="AlphaFoldDB" id="A0A820NNS6"/>
<dbReference type="Proteomes" id="UP000663851">
    <property type="component" value="Unassembled WGS sequence"/>
</dbReference>
<dbReference type="Pfam" id="PF25372">
    <property type="entry name" value="DUF7885"/>
    <property type="match status" value="1"/>
</dbReference>
<evidence type="ECO:0000259" key="2">
    <source>
        <dbReference type="PROSITE" id="PS50181"/>
    </source>
</evidence>
<name>A0A820NNS6_9BILA</name>
<dbReference type="SUPFAM" id="SSF52047">
    <property type="entry name" value="RNI-like"/>
    <property type="match status" value="1"/>
</dbReference>
<accession>A0A820NNS6</accession>
<dbReference type="SMART" id="SM00256">
    <property type="entry name" value="FBOX"/>
    <property type="match status" value="1"/>
</dbReference>
<sequence>MATIRSLFKRNVAQNSSNNNELNVRPTNNTSSDILSTNTSERLNNRPTDGYISASTLGGSPDNNVDSLRHPLFNISSAKPHRQFLSCLIKNSTTMYKQDDEQVNDENICILDTKLPKELIFRIFSFLDYQSLCRCAQVSKYWNTLALDGSNWQSINLKNFQRDINGTVLENLSIRCGKFLKRLNIENCKCITDHNMGIVASHCQNLERLTVKHCGKLTNTTLFYLSKNCAYLKHINISSCHHIDDQGVKTISTSCSHLESWDISWCMHITENGVRILGESCPKLTTFKAEGCTYMTNYAAIQLGKHCSKLLFLDLNRCSSLTDDGLIGLTQYCLLLETLIIANCTSLTDNTLIALGKHCHQLKKLDATLCSQFSDVGFLALAQGCHLLQRIDLEDCTTVTDETMRHLADNCPNIQNLTLSRCEQITDDGVRYIGSSVNAQDNLRVIELDNCPSLTDISINHLLACQNLQRLDIFDCQQITRNAVKRIQIRFPNLKIHAYFSPRTPTPTPHATTSCSACIPSCCSIA</sequence>
<dbReference type="Gene3D" id="3.80.10.10">
    <property type="entry name" value="Ribonuclease Inhibitor"/>
    <property type="match status" value="2"/>
</dbReference>
<feature type="region of interest" description="Disordered" evidence="1">
    <location>
        <begin position="15"/>
        <end position="58"/>
    </location>
</feature>
<dbReference type="Proteomes" id="UP000663833">
    <property type="component" value="Unassembled WGS sequence"/>
</dbReference>
<evidence type="ECO:0000313" key="4">
    <source>
        <dbReference type="EMBL" id="CAF3542069.1"/>
    </source>
</evidence>
<dbReference type="GO" id="GO:0019005">
    <property type="term" value="C:SCF ubiquitin ligase complex"/>
    <property type="evidence" value="ECO:0007669"/>
    <property type="project" value="TreeGrafter"/>
</dbReference>
<dbReference type="PANTHER" id="PTHR13318:SF165">
    <property type="entry name" value="F-BOX_LRR-REPEAT PROTEIN FBXL-1"/>
    <property type="match status" value="1"/>
</dbReference>
<keyword evidence="8" id="KW-1185">Reference proteome</keyword>
<protein>
    <recommendedName>
        <fullName evidence="2">F-box domain-containing protein</fullName>
    </recommendedName>
</protein>
<gene>
    <name evidence="6" type="ORF">HFQ381_LOCUS19599</name>
    <name evidence="4" type="ORF">LUA448_LOCUS27516</name>
    <name evidence="3" type="ORF">TIS948_LOCUS12115</name>
    <name evidence="5" type="ORF">UJA718_LOCUS8609</name>
</gene>
<evidence type="ECO:0000313" key="7">
    <source>
        <dbReference type="Proteomes" id="UP000663851"/>
    </source>
</evidence>
<dbReference type="FunFam" id="3.80.10.10:FF:000060">
    <property type="entry name" value="F-box/LRR-repeat protein 20 isoform 2"/>
    <property type="match status" value="1"/>
</dbReference>
<dbReference type="GO" id="GO:0031146">
    <property type="term" value="P:SCF-dependent proteasomal ubiquitin-dependent protein catabolic process"/>
    <property type="evidence" value="ECO:0007669"/>
    <property type="project" value="TreeGrafter"/>
</dbReference>
<dbReference type="SMART" id="SM00367">
    <property type="entry name" value="LRR_CC"/>
    <property type="match status" value="11"/>
</dbReference>
<organism evidence="6 7">
    <name type="scientific">Rotaria socialis</name>
    <dbReference type="NCBI Taxonomy" id="392032"/>
    <lineage>
        <taxon>Eukaryota</taxon>
        <taxon>Metazoa</taxon>
        <taxon>Spiralia</taxon>
        <taxon>Gnathifera</taxon>
        <taxon>Rotifera</taxon>
        <taxon>Eurotatoria</taxon>
        <taxon>Bdelloidea</taxon>
        <taxon>Philodinida</taxon>
        <taxon>Philodinidae</taxon>
        <taxon>Rotaria</taxon>
    </lineage>
</organism>
<dbReference type="EMBL" id="CAJNXB010001783">
    <property type="protein sequence ID" value="CAF3193309.1"/>
    <property type="molecule type" value="Genomic_DNA"/>
</dbReference>
<dbReference type="PANTHER" id="PTHR13318">
    <property type="entry name" value="PARTNER OF PAIRED, ISOFORM B-RELATED"/>
    <property type="match status" value="1"/>
</dbReference>
<evidence type="ECO:0000313" key="5">
    <source>
        <dbReference type="EMBL" id="CAF4235561.1"/>
    </source>
</evidence>
<evidence type="ECO:0000256" key="1">
    <source>
        <dbReference type="SAM" id="MobiDB-lite"/>
    </source>
</evidence>
<dbReference type="OrthoDB" id="550575at2759"/>
<dbReference type="Pfam" id="PF12937">
    <property type="entry name" value="F-box-like"/>
    <property type="match status" value="1"/>
</dbReference>
<dbReference type="Proteomes" id="UP000663825">
    <property type="component" value="Unassembled WGS sequence"/>
</dbReference>
<dbReference type="Proteomes" id="UP000663873">
    <property type="component" value="Unassembled WGS sequence"/>
</dbReference>
<dbReference type="EMBL" id="CAJNYD010003762">
    <property type="protein sequence ID" value="CAF3542069.1"/>
    <property type="molecule type" value="Genomic_DNA"/>
</dbReference>
<dbReference type="InterPro" id="IPR057207">
    <property type="entry name" value="FBXL15_LRR"/>
</dbReference>
<evidence type="ECO:0000313" key="8">
    <source>
        <dbReference type="Proteomes" id="UP000663873"/>
    </source>
</evidence>
<feature type="domain" description="F-box" evidence="2">
    <location>
        <begin position="109"/>
        <end position="155"/>
    </location>
</feature>
<dbReference type="PROSITE" id="PS50181">
    <property type="entry name" value="FBOX"/>
    <property type="match status" value="1"/>
</dbReference>
<reference evidence="6" key="1">
    <citation type="submission" date="2021-02" db="EMBL/GenBank/DDBJ databases">
        <authorList>
            <person name="Nowell W R."/>
        </authorList>
    </citation>
    <scope>NUCLEOTIDE SEQUENCE</scope>
</reference>
<evidence type="ECO:0000313" key="3">
    <source>
        <dbReference type="EMBL" id="CAF3193309.1"/>
    </source>
</evidence>
<dbReference type="InterPro" id="IPR006553">
    <property type="entry name" value="Leu-rich_rpt_Cys-con_subtyp"/>
</dbReference>
<evidence type="ECO:0000313" key="6">
    <source>
        <dbReference type="EMBL" id="CAF4393787.1"/>
    </source>
</evidence>
<dbReference type="EMBL" id="CAJOBO010001604">
    <property type="protein sequence ID" value="CAF4393787.1"/>
    <property type="molecule type" value="Genomic_DNA"/>
</dbReference>
<comment type="caution">
    <text evidence="6">The sequence shown here is derived from an EMBL/GenBank/DDBJ whole genome shotgun (WGS) entry which is preliminary data.</text>
</comment>